<gene>
    <name evidence="2" type="ORF">RM764_37235</name>
</gene>
<comment type="caution">
    <text evidence="2">The sequence shown here is derived from an EMBL/GenBank/DDBJ whole genome shotgun (WGS) entry which is preliminary data.</text>
</comment>
<dbReference type="EMBL" id="JAVREY010000077">
    <property type="protein sequence ID" value="MDT0468567.1"/>
    <property type="molecule type" value="Genomic_DNA"/>
</dbReference>
<accession>A0ABU2U6G5</accession>
<evidence type="ECO:0000259" key="1">
    <source>
        <dbReference type="Pfam" id="PF20795"/>
    </source>
</evidence>
<evidence type="ECO:0000313" key="3">
    <source>
        <dbReference type="Proteomes" id="UP001183809"/>
    </source>
</evidence>
<name>A0ABU2U6G5_9ACTN</name>
<keyword evidence="3" id="KW-1185">Reference proteome</keyword>
<dbReference type="InterPro" id="IPR049219">
    <property type="entry name" value="DUF6841"/>
</dbReference>
<proteinExistence type="predicted"/>
<dbReference type="RefSeq" id="WP_311700013.1">
    <property type="nucleotide sequence ID" value="NZ_JAVREY010000077.1"/>
</dbReference>
<protein>
    <recommendedName>
        <fullName evidence="1">DUF6841 domain-containing protein</fullName>
    </recommendedName>
</protein>
<organism evidence="2 3">
    <name type="scientific">Streptomyces gibsoniae</name>
    <dbReference type="NCBI Taxonomy" id="3075529"/>
    <lineage>
        <taxon>Bacteria</taxon>
        <taxon>Bacillati</taxon>
        <taxon>Actinomycetota</taxon>
        <taxon>Actinomycetes</taxon>
        <taxon>Kitasatosporales</taxon>
        <taxon>Streptomycetaceae</taxon>
        <taxon>Streptomyces</taxon>
    </lineage>
</organism>
<sequence>MDGERSDSVLAQVTHWFFEDYLPTWVGVGSGAIHRAPDFILDYWSAPLHISSPTSQDWLLGSDAVTDWLERTQTELRAQNYSHTDVPDRKVKVYHAAGAAIEVIWSRCRTDNSEIERLAVHFEVARGVAGWRVVGIQVVPTTEDSLDAAWRAAS</sequence>
<evidence type="ECO:0000313" key="2">
    <source>
        <dbReference type="EMBL" id="MDT0468567.1"/>
    </source>
</evidence>
<reference evidence="3" key="1">
    <citation type="submission" date="2023-07" db="EMBL/GenBank/DDBJ databases">
        <title>30 novel species of actinomycetes from the DSMZ collection.</title>
        <authorList>
            <person name="Nouioui I."/>
        </authorList>
    </citation>
    <scope>NUCLEOTIDE SEQUENCE [LARGE SCALE GENOMIC DNA]</scope>
    <source>
        <strain evidence="3">DSM 41699</strain>
    </source>
</reference>
<dbReference type="Pfam" id="PF20795">
    <property type="entry name" value="DUF6841"/>
    <property type="match status" value="1"/>
</dbReference>
<dbReference type="Proteomes" id="UP001183809">
    <property type="component" value="Unassembled WGS sequence"/>
</dbReference>
<feature type="domain" description="DUF6841" evidence="1">
    <location>
        <begin position="12"/>
        <end position="141"/>
    </location>
</feature>